<proteinExistence type="predicted"/>
<dbReference type="Proteomes" id="UP001497480">
    <property type="component" value="Unassembled WGS sequence"/>
</dbReference>
<reference evidence="3 4" key="1">
    <citation type="submission" date="2024-03" db="EMBL/GenBank/DDBJ databases">
        <authorList>
            <person name="Martinez-Hernandez J."/>
        </authorList>
    </citation>
    <scope>NUCLEOTIDE SEQUENCE [LARGE SCALE GENOMIC DNA]</scope>
</reference>
<dbReference type="GO" id="GO:0009249">
    <property type="term" value="P:protein lipoylation"/>
    <property type="evidence" value="ECO:0007669"/>
    <property type="project" value="TreeGrafter"/>
</dbReference>
<feature type="domain" description="BPL/LPL catalytic" evidence="2">
    <location>
        <begin position="10"/>
        <end position="244"/>
    </location>
</feature>
<name>A0AAV1VQW1_LUPLU</name>
<feature type="region of interest" description="Disordered" evidence="1">
    <location>
        <begin position="66"/>
        <end position="87"/>
    </location>
</feature>
<gene>
    <name evidence="3" type="ORF">LLUT_LOCUS258</name>
</gene>
<evidence type="ECO:0000313" key="4">
    <source>
        <dbReference type="Proteomes" id="UP001497480"/>
    </source>
</evidence>
<evidence type="ECO:0000259" key="2">
    <source>
        <dbReference type="PROSITE" id="PS51733"/>
    </source>
</evidence>
<evidence type="ECO:0000313" key="3">
    <source>
        <dbReference type="EMBL" id="CAL0299198.1"/>
    </source>
</evidence>
<dbReference type="GO" id="GO:0033819">
    <property type="term" value="F:lipoyl(octanoyl) transferase activity"/>
    <property type="evidence" value="ECO:0007669"/>
    <property type="project" value="TreeGrafter"/>
</dbReference>
<keyword evidence="4" id="KW-1185">Reference proteome</keyword>
<evidence type="ECO:0000256" key="1">
    <source>
        <dbReference type="SAM" id="MobiDB-lite"/>
    </source>
</evidence>
<comment type="caution">
    <text evidence="3">The sequence shown here is derived from an EMBL/GenBank/DDBJ whole genome shotgun (WGS) entry which is preliminary data.</text>
</comment>
<dbReference type="PANTHER" id="PTHR10993:SF7">
    <property type="entry name" value="LIPOYLTRANSFERASE 2, MITOCHONDRIAL-RELATED"/>
    <property type="match status" value="1"/>
</dbReference>
<dbReference type="PANTHER" id="PTHR10993">
    <property type="entry name" value="OCTANOYLTRANSFERASE"/>
    <property type="match status" value="1"/>
</dbReference>
<accession>A0AAV1VQW1</accession>
<dbReference type="InterPro" id="IPR045864">
    <property type="entry name" value="aa-tRNA-synth_II/BPL/LPL"/>
</dbReference>
<dbReference type="PROSITE" id="PS51733">
    <property type="entry name" value="BPL_LPL_CATALYTIC"/>
    <property type="match status" value="1"/>
</dbReference>
<dbReference type="SUPFAM" id="SSF55681">
    <property type="entry name" value="Class II aaRS and biotin synthetases"/>
    <property type="match status" value="1"/>
</dbReference>
<protein>
    <recommendedName>
        <fullName evidence="2">BPL/LPL catalytic domain-containing protein</fullName>
    </recommendedName>
</protein>
<dbReference type="Gene3D" id="3.30.930.10">
    <property type="entry name" value="Bira Bifunctional Protein, Domain 2"/>
    <property type="match status" value="1"/>
</dbReference>
<dbReference type="Pfam" id="PF21948">
    <property type="entry name" value="LplA-B_cat"/>
    <property type="match status" value="1"/>
</dbReference>
<dbReference type="EMBL" id="CAXHTB010000001">
    <property type="protein sequence ID" value="CAL0299198.1"/>
    <property type="molecule type" value="Genomic_DNA"/>
</dbReference>
<sequence length="266" mass="30112">MLAVGLMCRDSCHQCSKVGEAWSRKSQGKRLSEKEKLDKNPLRTTMSAIFKGKSFKKTQLGECSFKGSSSKSVYHPPSPSSNSDDTKKSFVKLEANEDIKKREALVKLDLIKNTATFNDNMDSMREFQNLNGCKSVSYTMSREEFFGRFPGNKKLAAIGLWVAHWITYHGLALNVTIDLNPFKWIIPCGICDRQVGSIKGLLTEAHSCVSHGTGYLHDLDDVSLVQTTYKSMVEEFSQVFMLEFQNKTIFIPMLYEMEKISLMQET</sequence>
<organism evidence="3 4">
    <name type="scientific">Lupinus luteus</name>
    <name type="common">European yellow lupine</name>
    <dbReference type="NCBI Taxonomy" id="3873"/>
    <lineage>
        <taxon>Eukaryota</taxon>
        <taxon>Viridiplantae</taxon>
        <taxon>Streptophyta</taxon>
        <taxon>Embryophyta</taxon>
        <taxon>Tracheophyta</taxon>
        <taxon>Spermatophyta</taxon>
        <taxon>Magnoliopsida</taxon>
        <taxon>eudicotyledons</taxon>
        <taxon>Gunneridae</taxon>
        <taxon>Pentapetalae</taxon>
        <taxon>rosids</taxon>
        <taxon>fabids</taxon>
        <taxon>Fabales</taxon>
        <taxon>Fabaceae</taxon>
        <taxon>Papilionoideae</taxon>
        <taxon>50 kb inversion clade</taxon>
        <taxon>genistoids sensu lato</taxon>
        <taxon>core genistoids</taxon>
        <taxon>Genisteae</taxon>
        <taxon>Lupinus</taxon>
    </lineage>
</organism>
<dbReference type="AlphaFoldDB" id="A0AAV1VQW1"/>
<dbReference type="InterPro" id="IPR004143">
    <property type="entry name" value="BPL_LPL_catalytic"/>
</dbReference>